<dbReference type="PRINTS" id="PR00811">
    <property type="entry name" value="BCTERIALGSPD"/>
</dbReference>
<keyword evidence="2" id="KW-0732">Signal</keyword>
<evidence type="ECO:0000256" key="2">
    <source>
        <dbReference type="SAM" id="SignalP"/>
    </source>
</evidence>
<gene>
    <name evidence="5" type="ORF">E6K78_11945</name>
</gene>
<dbReference type="InterPro" id="IPR032789">
    <property type="entry name" value="T2SS-T3SS_pil_N"/>
</dbReference>
<evidence type="ECO:0000313" key="6">
    <source>
        <dbReference type="Proteomes" id="UP000316609"/>
    </source>
</evidence>
<evidence type="ECO:0000259" key="3">
    <source>
        <dbReference type="Pfam" id="PF00263"/>
    </source>
</evidence>
<dbReference type="AlphaFoldDB" id="A0A538TF86"/>
<accession>A0A538TF86</accession>
<dbReference type="Pfam" id="PF00263">
    <property type="entry name" value="Secretin"/>
    <property type="match status" value="1"/>
</dbReference>
<feature type="chain" id="PRO_5021843575" evidence="2">
    <location>
        <begin position="30"/>
        <end position="373"/>
    </location>
</feature>
<comment type="similarity">
    <text evidence="1">Belongs to the bacterial secretin family.</text>
</comment>
<reference evidence="5 6" key="1">
    <citation type="journal article" date="2019" name="Nat. Microbiol.">
        <title>Mediterranean grassland soil C-N compound turnover is dependent on rainfall and depth, and is mediated by genomically divergent microorganisms.</title>
        <authorList>
            <person name="Diamond S."/>
            <person name="Andeer P.F."/>
            <person name="Li Z."/>
            <person name="Crits-Christoph A."/>
            <person name="Burstein D."/>
            <person name="Anantharaman K."/>
            <person name="Lane K.R."/>
            <person name="Thomas B.C."/>
            <person name="Pan C."/>
            <person name="Northen T.R."/>
            <person name="Banfield J.F."/>
        </authorList>
    </citation>
    <scope>NUCLEOTIDE SEQUENCE [LARGE SCALE GENOMIC DNA]</scope>
    <source>
        <strain evidence="5">WS_8</strain>
    </source>
</reference>
<dbReference type="InterPro" id="IPR001775">
    <property type="entry name" value="GspD/PilQ"/>
</dbReference>
<name>A0A538TF86_UNCEI</name>
<evidence type="ECO:0000313" key="5">
    <source>
        <dbReference type="EMBL" id="TMQ62283.1"/>
    </source>
</evidence>
<dbReference type="PANTHER" id="PTHR30332:SF17">
    <property type="entry name" value="TYPE IV PILIATION SYSTEM PROTEIN DR_0774-RELATED"/>
    <property type="match status" value="1"/>
</dbReference>
<dbReference type="GO" id="GO:0015627">
    <property type="term" value="C:type II protein secretion system complex"/>
    <property type="evidence" value="ECO:0007669"/>
    <property type="project" value="TreeGrafter"/>
</dbReference>
<comment type="caution">
    <text evidence="5">The sequence shown here is derived from an EMBL/GenBank/DDBJ whole genome shotgun (WGS) entry which is preliminary data.</text>
</comment>
<dbReference type="GO" id="GO:0009306">
    <property type="term" value="P:protein secretion"/>
    <property type="evidence" value="ECO:0007669"/>
    <property type="project" value="InterPro"/>
</dbReference>
<sequence>MYPWKIGAAVRRGAVVAYVVLALASPAFAQARDRLRIPVGRAEVVTSTDEVRTVAIAEPKIADAAVGSSRTVVVNAKSPGVTSLVIYNEGARFKVYDVEVYVPNGDKQVSLRVRVAEVNDNAKKELGFDFFGEGTSSALNGFLEGGILTSKISPPAADPTTNTIRGLSVGAATDGFLHYQKRNSDLILQATWKALEESGDLRTLATPTLVARSGDKASFLAGGELAIPVASTSTAGQQNVTIQWKEFGVRLNFTPTVEEDNRITLEVAPEMSQLDFSRAITSGGFEIPALISRKTSTTVSLQSGEHLVISGLKQTDKTRVVRRIPVLGYIPILGFFFSNTRTESVDRDLLVVVSPEILESASSTLPALPTDRK</sequence>
<protein>
    <submittedName>
        <fullName evidence="5">Uncharacterized protein</fullName>
    </submittedName>
</protein>
<evidence type="ECO:0000259" key="4">
    <source>
        <dbReference type="Pfam" id="PF13629"/>
    </source>
</evidence>
<dbReference type="PANTHER" id="PTHR30332">
    <property type="entry name" value="PROBABLE GENERAL SECRETION PATHWAY PROTEIN D"/>
    <property type="match status" value="1"/>
</dbReference>
<feature type="signal peptide" evidence="2">
    <location>
        <begin position="1"/>
        <end position="29"/>
    </location>
</feature>
<dbReference type="Proteomes" id="UP000316609">
    <property type="component" value="Unassembled WGS sequence"/>
</dbReference>
<feature type="domain" description="Pilus formation protein N-terminal" evidence="4">
    <location>
        <begin position="32"/>
        <end position="100"/>
    </location>
</feature>
<evidence type="ECO:0000256" key="1">
    <source>
        <dbReference type="RuleBase" id="RU004003"/>
    </source>
</evidence>
<dbReference type="InterPro" id="IPR004846">
    <property type="entry name" value="T2SS/T3SS_dom"/>
</dbReference>
<dbReference type="Pfam" id="PF13629">
    <property type="entry name" value="T2SS-T3SS_pil_N"/>
    <property type="match status" value="1"/>
</dbReference>
<dbReference type="InterPro" id="IPR050810">
    <property type="entry name" value="Bact_Secretion_Sys_Channel"/>
</dbReference>
<organism evidence="5 6">
    <name type="scientific">Eiseniibacteriota bacterium</name>
    <dbReference type="NCBI Taxonomy" id="2212470"/>
    <lineage>
        <taxon>Bacteria</taxon>
        <taxon>Candidatus Eiseniibacteriota</taxon>
    </lineage>
</organism>
<feature type="domain" description="Type II/III secretion system secretin-like" evidence="3">
    <location>
        <begin position="194"/>
        <end position="358"/>
    </location>
</feature>
<proteinExistence type="inferred from homology"/>
<dbReference type="EMBL" id="VBOY01000143">
    <property type="protein sequence ID" value="TMQ62283.1"/>
    <property type="molecule type" value="Genomic_DNA"/>
</dbReference>